<dbReference type="EMBL" id="AMCI01002015">
    <property type="protein sequence ID" value="EJX03835.1"/>
    <property type="molecule type" value="Genomic_DNA"/>
</dbReference>
<protein>
    <submittedName>
        <fullName evidence="8">Urea transporter</fullName>
    </submittedName>
</protein>
<comment type="subcellular location">
    <subcellularLocation>
        <location evidence="1">Cell membrane</location>
        <topology evidence="1">Multi-pass membrane protein</topology>
    </subcellularLocation>
</comment>
<dbReference type="Pfam" id="PF03253">
    <property type="entry name" value="UT"/>
    <property type="match status" value="1"/>
</dbReference>
<feature type="transmembrane region" description="Helical" evidence="7">
    <location>
        <begin position="66"/>
        <end position="95"/>
    </location>
</feature>
<evidence type="ECO:0000256" key="6">
    <source>
        <dbReference type="ARBA" id="ARBA00023136"/>
    </source>
</evidence>
<keyword evidence="3" id="KW-1003">Cell membrane</keyword>
<reference evidence="8" key="1">
    <citation type="journal article" date="2012" name="PLoS ONE">
        <title>Gene sets for utilization of primary and secondary nutrition supplies in the distal gut of endangered iberian lynx.</title>
        <authorList>
            <person name="Alcaide M."/>
            <person name="Messina E."/>
            <person name="Richter M."/>
            <person name="Bargiela R."/>
            <person name="Peplies J."/>
            <person name="Huws S.A."/>
            <person name="Newbold C.J."/>
            <person name="Golyshin P.N."/>
            <person name="Simon M.A."/>
            <person name="Lopez G."/>
            <person name="Yakimov M.M."/>
            <person name="Ferrer M."/>
        </authorList>
    </citation>
    <scope>NUCLEOTIDE SEQUENCE</scope>
</reference>
<evidence type="ECO:0000256" key="2">
    <source>
        <dbReference type="ARBA" id="ARBA00005914"/>
    </source>
</evidence>
<evidence type="ECO:0000256" key="5">
    <source>
        <dbReference type="ARBA" id="ARBA00022989"/>
    </source>
</evidence>
<evidence type="ECO:0000256" key="3">
    <source>
        <dbReference type="ARBA" id="ARBA00022475"/>
    </source>
</evidence>
<keyword evidence="6 7" id="KW-0472">Membrane</keyword>
<keyword evidence="5 7" id="KW-1133">Transmembrane helix</keyword>
<dbReference type="Gene3D" id="1.10.3430.10">
    <property type="entry name" value="Ammonium transporter AmtB like domains"/>
    <property type="match status" value="1"/>
</dbReference>
<comment type="similarity">
    <text evidence="2">Belongs to the urea transporter family.</text>
</comment>
<name>J9GTW2_9ZZZZ</name>
<dbReference type="InterPro" id="IPR004937">
    <property type="entry name" value="Urea_transporter"/>
</dbReference>
<evidence type="ECO:0000313" key="8">
    <source>
        <dbReference type="EMBL" id="EJX03835.1"/>
    </source>
</evidence>
<proteinExistence type="inferred from homology"/>
<evidence type="ECO:0000256" key="4">
    <source>
        <dbReference type="ARBA" id="ARBA00022692"/>
    </source>
</evidence>
<feature type="transmembrane region" description="Helical" evidence="7">
    <location>
        <begin position="153"/>
        <end position="171"/>
    </location>
</feature>
<gene>
    <name evidence="8" type="ORF">EVA_08059</name>
</gene>
<dbReference type="AlphaFoldDB" id="J9GTW2"/>
<comment type="caution">
    <text evidence="8">The sequence shown here is derived from an EMBL/GenBank/DDBJ whole genome shotgun (WGS) entry which is preliminary data.</text>
</comment>
<evidence type="ECO:0000256" key="1">
    <source>
        <dbReference type="ARBA" id="ARBA00004651"/>
    </source>
</evidence>
<dbReference type="PANTHER" id="PTHR10464:SF4">
    <property type="entry name" value="UREA TRANSPORTER"/>
    <property type="match status" value="1"/>
</dbReference>
<dbReference type="GO" id="GO:0015204">
    <property type="term" value="F:urea transmembrane transporter activity"/>
    <property type="evidence" value="ECO:0007669"/>
    <property type="project" value="InterPro"/>
</dbReference>
<organism evidence="8">
    <name type="scientific">gut metagenome</name>
    <dbReference type="NCBI Taxonomy" id="749906"/>
    <lineage>
        <taxon>unclassified sequences</taxon>
        <taxon>metagenomes</taxon>
        <taxon>organismal metagenomes</taxon>
    </lineage>
</organism>
<keyword evidence="4 7" id="KW-0812">Transmembrane</keyword>
<feature type="transmembrane region" description="Helical" evidence="7">
    <location>
        <begin position="101"/>
        <end position="121"/>
    </location>
</feature>
<feature type="transmembrane region" description="Helical" evidence="7">
    <location>
        <begin position="6"/>
        <end position="26"/>
    </location>
</feature>
<dbReference type="GO" id="GO:0005886">
    <property type="term" value="C:plasma membrane"/>
    <property type="evidence" value="ECO:0007669"/>
    <property type="project" value="UniProtKB-SubCell"/>
</dbReference>
<accession>J9GTW2</accession>
<evidence type="ECO:0000256" key="7">
    <source>
        <dbReference type="SAM" id="Phobius"/>
    </source>
</evidence>
<feature type="transmembrane region" description="Helical" evidence="7">
    <location>
        <begin position="128"/>
        <end position="147"/>
    </location>
</feature>
<sequence>MKTLSGFTAPFILSVWLLLGFCYLFAPELRSTASFSTEESQSIHYFQSISLSFGQVMFQEHLLSGLFFLAGIGIHSHIAACYAFIGALLALPAILLPGIDAALLNKGLLGYNAVLCAIALGSTNLKSLVWVCLAVFLSIILQLIGIHQGFTTLTAPFVVAVWITILIKIFITKRHSHDTER</sequence>
<dbReference type="PANTHER" id="PTHR10464">
    <property type="entry name" value="UREA TRANSPORTER"/>
    <property type="match status" value="1"/>
</dbReference>
<dbReference type="InterPro" id="IPR029020">
    <property type="entry name" value="Ammonium/urea_transptr"/>
</dbReference>